<dbReference type="InterPro" id="IPR006886">
    <property type="entry name" value="RNA_pol_III_Rpc5"/>
</dbReference>
<dbReference type="PANTHER" id="PTHR12069:SF0">
    <property type="entry name" value="DNA-DIRECTED RNA POLYMERASE III SUBUNIT RPC5"/>
    <property type="match status" value="1"/>
</dbReference>
<feature type="region of interest" description="Disordered" evidence="1">
    <location>
        <begin position="1"/>
        <end position="30"/>
    </location>
</feature>
<reference evidence="2 3" key="1">
    <citation type="journal article" date="2018" name="Nat. Ecol. Evol.">
        <title>Genomic signatures of mitonuclear coevolution across populations of Tigriopus californicus.</title>
        <authorList>
            <person name="Barreto F.S."/>
            <person name="Watson E.T."/>
            <person name="Lima T.G."/>
            <person name="Willett C.S."/>
            <person name="Edmands S."/>
            <person name="Li W."/>
            <person name="Burton R.S."/>
        </authorList>
    </citation>
    <scope>NUCLEOTIDE SEQUENCE [LARGE SCALE GENOMIC DNA]</scope>
    <source>
        <strain evidence="2 3">San Diego</strain>
    </source>
</reference>
<evidence type="ECO:0000313" key="3">
    <source>
        <dbReference type="Proteomes" id="UP000318571"/>
    </source>
</evidence>
<sequence length="297" mass="33391">MTDTMATSAETLTNGQDQKPPENGNSHVDADEEDPIIHEIPVFLAKSLAQQLYLFQYPVRPAHMSYDTTTVLDSKVRPQQKQVELAMALDSKGTNYDESKGEQIAMNVDGTMGTREAEELVFPSGVMDKQLLASAKAVPNASRYAVGILGGNELHITPLEAVLQLRPNLGYLDKSDKTAKAEGRTLDDPDDPQDDKEEEVEAKPVTVRFAKSGTDYAKKQREKSFAFQQKKSEEEPWIPTRFHHVKSTQWEQESQKLFCRKMDDEIASLNQTPKQYLEALVTDPFSDEMKVKQELDP</sequence>
<evidence type="ECO:0008006" key="4">
    <source>
        <dbReference type="Google" id="ProtNLM"/>
    </source>
</evidence>
<dbReference type="EMBL" id="VCGU01000005">
    <property type="protein sequence ID" value="TRY74440.1"/>
    <property type="molecule type" value="Genomic_DNA"/>
</dbReference>
<organism evidence="2 3">
    <name type="scientific">Tigriopus californicus</name>
    <name type="common">Marine copepod</name>
    <dbReference type="NCBI Taxonomy" id="6832"/>
    <lineage>
        <taxon>Eukaryota</taxon>
        <taxon>Metazoa</taxon>
        <taxon>Ecdysozoa</taxon>
        <taxon>Arthropoda</taxon>
        <taxon>Crustacea</taxon>
        <taxon>Multicrustacea</taxon>
        <taxon>Hexanauplia</taxon>
        <taxon>Copepoda</taxon>
        <taxon>Harpacticoida</taxon>
        <taxon>Harpacticidae</taxon>
        <taxon>Tigriopus</taxon>
    </lineage>
</organism>
<dbReference type="OMA" id="DMERWIP"/>
<comment type="caution">
    <text evidence="2">The sequence shown here is derived from an EMBL/GenBank/DDBJ whole genome shotgun (WGS) entry which is preliminary data.</text>
</comment>
<feature type="compositionally biased region" description="Basic and acidic residues" evidence="1">
    <location>
        <begin position="176"/>
        <end position="187"/>
    </location>
</feature>
<evidence type="ECO:0000256" key="1">
    <source>
        <dbReference type="SAM" id="MobiDB-lite"/>
    </source>
</evidence>
<evidence type="ECO:0000313" key="2">
    <source>
        <dbReference type="EMBL" id="TRY74440.1"/>
    </source>
</evidence>
<dbReference type="PANTHER" id="PTHR12069">
    <property type="entry name" value="DNA-DIRECTED RNA POLYMERASES III 80 KDA POLYPEPTIDE RNA POLYMERASE III SUBUNIT 5"/>
    <property type="match status" value="1"/>
</dbReference>
<dbReference type="AlphaFoldDB" id="A0A553P9T7"/>
<dbReference type="GO" id="GO:0042797">
    <property type="term" value="P:tRNA transcription by RNA polymerase III"/>
    <property type="evidence" value="ECO:0007669"/>
    <property type="project" value="TreeGrafter"/>
</dbReference>
<dbReference type="Proteomes" id="UP000318571">
    <property type="component" value="Chromosome 2"/>
</dbReference>
<gene>
    <name evidence="2" type="ORF">TCAL_01307</name>
</gene>
<name>A0A553P9T7_TIGCA</name>
<accession>A0A553P9T7</accession>
<dbReference type="STRING" id="6832.A0A553P9T7"/>
<feature type="compositionally biased region" description="Polar residues" evidence="1">
    <location>
        <begin position="1"/>
        <end position="17"/>
    </location>
</feature>
<feature type="region of interest" description="Disordered" evidence="1">
    <location>
        <begin position="176"/>
        <end position="201"/>
    </location>
</feature>
<feature type="compositionally biased region" description="Acidic residues" evidence="1">
    <location>
        <begin position="188"/>
        <end position="200"/>
    </location>
</feature>
<protein>
    <recommendedName>
        <fullName evidence="4">DNA-directed RNA polymerase III subunit RPC5</fullName>
    </recommendedName>
</protein>
<keyword evidence="3" id="KW-1185">Reference proteome</keyword>
<dbReference type="GO" id="GO:0005666">
    <property type="term" value="C:RNA polymerase III complex"/>
    <property type="evidence" value="ECO:0007669"/>
    <property type="project" value="TreeGrafter"/>
</dbReference>
<proteinExistence type="predicted"/>
<dbReference type="Pfam" id="PF04801">
    <property type="entry name" value="RPC5"/>
    <property type="match status" value="1"/>
</dbReference>